<name>A0ABX7GB88_9PSED</name>
<evidence type="ECO:0000313" key="2">
    <source>
        <dbReference type="Proteomes" id="UP000663686"/>
    </source>
</evidence>
<dbReference type="InterPro" id="IPR022260">
    <property type="entry name" value="Integr_conj_element_PilL"/>
</dbReference>
<dbReference type="NCBIfam" id="TIGR03748">
    <property type="entry name" value="conj_PilL"/>
    <property type="match status" value="1"/>
</dbReference>
<sequence>MPIINRSLLPCVLFGGLTGCQCLQPEPTQPLPVHPVVTTNEDHIPVQRYGRYTLVELRPQADQKDLFLQTIDVDFPGAWVTTVADALRYVLLRSGYRLCESTVNTSDFQTLPLPAAHQKLGPLVLRDAVQVLIGPAWSIQVDEKLREICLVPSVVPSIHQALQAPASAEAR</sequence>
<reference evidence="1 2" key="1">
    <citation type="submission" date="2021-03" db="EMBL/GenBank/DDBJ databases">
        <title>P. granadensis CT364 genome publication.</title>
        <authorList>
            <person name="Stach J."/>
            <person name="Montero-Calasanz Md.C."/>
        </authorList>
    </citation>
    <scope>NUCLEOTIDE SEQUENCE [LARGE SCALE GENOMIC DNA]</scope>
    <source>
        <strain evidence="1 2">CT364</strain>
    </source>
</reference>
<protein>
    <submittedName>
        <fullName evidence="1">PilL N-terminal domain-containing protein</fullName>
    </submittedName>
</protein>
<dbReference type="Proteomes" id="UP000663686">
    <property type="component" value="Chromosome"/>
</dbReference>
<dbReference type="RefSeq" id="WP_203417963.1">
    <property type="nucleotide sequence ID" value="NZ_CP069352.1"/>
</dbReference>
<gene>
    <name evidence="1" type="ORF">JN757_14520</name>
</gene>
<dbReference type="EMBL" id="CP069352">
    <property type="protein sequence ID" value="QRK81809.1"/>
    <property type="molecule type" value="Genomic_DNA"/>
</dbReference>
<proteinExistence type="predicted"/>
<keyword evidence="2" id="KW-1185">Reference proteome</keyword>
<accession>A0ABX7GB88</accession>
<evidence type="ECO:0000313" key="1">
    <source>
        <dbReference type="EMBL" id="QRK81809.1"/>
    </source>
</evidence>
<dbReference type="PROSITE" id="PS51257">
    <property type="entry name" value="PROKAR_LIPOPROTEIN"/>
    <property type="match status" value="1"/>
</dbReference>
<organism evidence="1 2">
    <name type="scientific">Pseudomonas granadensis</name>
    <dbReference type="NCBI Taxonomy" id="1421430"/>
    <lineage>
        <taxon>Bacteria</taxon>
        <taxon>Pseudomonadati</taxon>
        <taxon>Pseudomonadota</taxon>
        <taxon>Gammaproteobacteria</taxon>
        <taxon>Pseudomonadales</taxon>
        <taxon>Pseudomonadaceae</taxon>
        <taxon>Pseudomonas</taxon>
    </lineage>
</organism>